<keyword evidence="2" id="KW-0238">DNA-binding</keyword>
<evidence type="ECO:0000259" key="5">
    <source>
        <dbReference type="PROSITE" id="PS51464"/>
    </source>
</evidence>
<keyword evidence="1" id="KW-0805">Transcription regulation</keyword>
<accession>A0AAF0GT93</accession>
<dbReference type="InterPro" id="IPR035472">
    <property type="entry name" value="RpiR-like_SIS"/>
</dbReference>
<feature type="domain" description="SIS" evidence="5">
    <location>
        <begin position="121"/>
        <end position="264"/>
    </location>
</feature>
<evidence type="ECO:0000313" key="6">
    <source>
        <dbReference type="EMBL" id="WGI19347.1"/>
    </source>
</evidence>
<proteinExistence type="predicted"/>
<evidence type="ECO:0000256" key="2">
    <source>
        <dbReference type="ARBA" id="ARBA00023125"/>
    </source>
</evidence>
<feature type="domain" description="HTH rpiR-type" evidence="4">
    <location>
        <begin position="2"/>
        <end position="79"/>
    </location>
</feature>
<dbReference type="PANTHER" id="PTHR30514">
    <property type="entry name" value="GLUCOKINASE"/>
    <property type="match status" value="1"/>
</dbReference>
<dbReference type="InterPro" id="IPR001347">
    <property type="entry name" value="SIS_dom"/>
</dbReference>
<organism evidence="6 7">
    <name type="scientific">Latilactobacillus sakei</name>
    <name type="common">Lactobacillus sakei</name>
    <dbReference type="NCBI Taxonomy" id="1599"/>
    <lineage>
        <taxon>Bacteria</taxon>
        <taxon>Bacillati</taxon>
        <taxon>Bacillota</taxon>
        <taxon>Bacilli</taxon>
        <taxon>Lactobacillales</taxon>
        <taxon>Lactobacillaceae</taxon>
        <taxon>Latilactobacillus</taxon>
    </lineage>
</organism>
<evidence type="ECO:0000313" key="7">
    <source>
        <dbReference type="Proteomes" id="UP001179858"/>
    </source>
</evidence>
<dbReference type="CDD" id="cd05013">
    <property type="entry name" value="SIS_RpiR"/>
    <property type="match status" value="1"/>
</dbReference>
<dbReference type="AlphaFoldDB" id="A0AAF0GT93"/>
<dbReference type="InterPro" id="IPR000281">
    <property type="entry name" value="HTH_RpiR"/>
</dbReference>
<name>A0AAF0GT93_LATSK</name>
<dbReference type="GO" id="GO:0097367">
    <property type="term" value="F:carbohydrate derivative binding"/>
    <property type="evidence" value="ECO:0007669"/>
    <property type="project" value="InterPro"/>
</dbReference>
<dbReference type="InterPro" id="IPR046348">
    <property type="entry name" value="SIS_dom_sf"/>
</dbReference>
<reference evidence="6" key="1">
    <citation type="submission" date="2023-04" db="EMBL/GenBank/DDBJ databases">
        <title>Novel strain of Lactilactobacillus sakei and use thereof.</title>
        <authorList>
            <person name="Kim S.Y."/>
        </authorList>
    </citation>
    <scope>NUCLEOTIDE SEQUENCE</scope>
    <source>
        <strain evidence="6">HUP1</strain>
    </source>
</reference>
<evidence type="ECO:0000256" key="3">
    <source>
        <dbReference type="ARBA" id="ARBA00023163"/>
    </source>
</evidence>
<sequence length="283" mass="31040">MESILFSIQQQLTTLTKTEQRLAKYVLAQPQLISTMTTSELASAADVSAATVARFGKTICGQGGFPALKLRLSSEKKVDQSLFDEINPTDTTLDLKNKLTFRINQAITETNKRLENEYLEISAAILHQKETIFIYGLGASNIAAEDLQQKLLRVGKPVVQSLDTHLIAAALSAQKTQAVLVLVSNSGEKEDSIQLAKLAKSLPIPIIVLTHNAQSRLAKLATVALQHDDSAENSQLRSAATTSLIAQLYAVDLLYYSFLEQDFQANMTQLTASHQAINEYFTK</sequence>
<keyword evidence="3" id="KW-0804">Transcription</keyword>
<dbReference type="Pfam" id="PF01418">
    <property type="entry name" value="HTH_6"/>
    <property type="match status" value="1"/>
</dbReference>
<dbReference type="GO" id="GO:0003700">
    <property type="term" value="F:DNA-binding transcription factor activity"/>
    <property type="evidence" value="ECO:0007669"/>
    <property type="project" value="InterPro"/>
</dbReference>
<dbReference type="PANTHER" id="PTHR30514:SF10">
    <property type="entry name" value="MURR_RPIR FAMILY TRANSCRIPTIONAL REGULATOR"/>
    <property type="match status" value="1"/>
</dbReference>
<dbReference type="RefSeq" id="WP_280102990.1">
    <property type="nucleotide sequence ID" value="NZ_CP122959.1"/>
</dbReference>
<dbReference type="SUPFAM" id="SSF46689">
    <property type="entry name" value="Homeodomain-like"/>
    <property type="match status" value="1"/>
</dbReference>
<evidence type="ECO:0000256" key="1">
    <source>
        <dbReference type="ARBA" id="ARBA00023015"/>
    </source>
</evidence>
<dbReference type="PROSITE" id="PS51464">
    <property type="entry name" value="SIS"/>
    <property type="match status" value="1"/>
</dbReference>
<dbReference type="GO" id="GO:1901135">
    <property type="term" value="P:carbohydrate derivative metabolic process"/>
    <property type="evidence" value="ECO:0007669"/>
    <property type="project" value="InterPro"/>
</dbReference>
<dbReference type="Gene3D" id="3.40.50.10490">
    <property type="entry name" value="Glucose-6-phosphate isomerase like protein, domain 1"/>
    <property type="match status" value="1"/>
</dbReference>
<evidence type="ECO:0000259" key="4">
    <source>
        <dbReference type="PROSITE" id="PS51071"/>
    </source>
</evidence>
<protein>
    <submittedName>
        <fullName evidence="6">MurR/RpiR family transcriptional regulator</fullName>
    </submittedName>
</protein>
<dbReference type="GO" id="GO:0003677">
    <property type="term" value="F:DNA binding"/>
    <property type="evidence" value="ECO:0007669"/>
    <property type="project" value="UniProtKB-KW"/>
</dbReference>
<dbReference type="SUPFAM" id="SSF53697">
    <property type="entry name" value="SIS domain"/>
    <property type="match status" value="1"/>
</dbReference>
<gene>
    <name evidence="6" type="ORF">QBD03_00960</name>
</gene>
<dbReference type="InterPro" id="IPR036388">
    <property type="entry name" value="WH-like_DNA-bd_sf"/>
</dbReference>
<dbReference type="PROSITE" id="PS51071">
    <property type="entry name" value="HTH_RPIR"/>
    <property type="match status" value="1"/>
</dbReference>
<dbReference type="Proteomes" id="UP001179858">
    <property type="component" value="Chromosome"/>
</dbReference>
<dbReference type="InterPro" id="IPR009057">
    <property type="entry name" value="Homeodomain-like_sf"/>
</dbReference>
<dbReference type="Pfam" id="PF01380">
    <property type="entry name" value="SIS"/>
    <property type="match status" value="1"/>
</dbReference>
<dbReference type="InterPro" id="IPR047640">
    <property type="entry name" value="RpiR-like"/>
</dbReference>
<dbReference type="EMBL" id="CP122959">
    <property type="protein sequence ID" value="WGI19347.1"/>
    <property type="molecule type" value="Genomic_DNA"/>
</dbReference>
<dbReference type="Gene3D" id="1.10.10.10">
    <property type="entry name" value="Winged helix-like DNA-binding domain superfamily/Winged helix DNA-binding domain"/>
    <property type="match status" value="1"/>
</dbReference>